<evidence type="ECO:0000256" key="3">
    <source>
        <dbReference type="ARBA" id="ARBA00023163"/>
    </source>
</evidence>
<accession>A0ABM8VB06</accession>
<dbReference type="Proteomes" id="UP000730618">
    <property type="component" value="Unassembled WGS sequence"/>
</dbReference>
<feature type="domain" description="HTH lacI-type" evidence="4">
    <location>
        <begin position="2"/>
        <end position="59"/>
    </location>
</feature>
<dbReference type="EMBL" id="CAJVCE010000001">
    <property type="protein sequence ID" value="CAG7617989.1"/>
    <property type="molecule type" value="Genomic_DNA"/>
</dbReference>
<organism evidence="5 6">
    <name type="scientific">Paenibacillus allorhizosphaerae</name>
    <dbReference type="NCBI Taxonomy" id="2849866"/>
    <lineage>
        <taxon>Bacteria</taxon>
        <taxon>Bacillati</taxon>
        <taxon>Bacillota</taxon>
        <taxon>Bacilli</taxon>
        <taxon>Bacillales</taxon>
        <taxon>Paenibacillaceae</taxon>
        <taxon>Paenibacillus</taxon>
    </lineage>
</organism>
<dbReference type="InterPro" id="IPR046335">
    <property type="entry name" value="LacI/GalR-like_sensor"/>
</dbReference>
<dbReference type="PROSITE" id="PS00356">
    <property type="entry name" value="HTH_LACI_1"/>
    <property type="match status" value="1"/>
</dbReference>
<dbReference type="RefSeq" id="WP_218096835.1">
    <property type="nucleotide sequence ID" value="NZ_CAJVCE010000001.1"/>
</dbReference>
<dbReference type="Pfam" id="PF00356">
    <property type="entry name" value="LacI"/>
    <property type="match status" value="1"/>
</dbReference>
<dbReference type="CDD" id="cd06267">
    <property type="entry name" value="PBP1_LacI_sugar_binding-like"/>
    <property type="match status" value="1"/>
</dbReference>
<keyword evidence="3" id="KW-0804">Transcription</keyword>
<keyword evidence="2" id="KW-0238">DNA-binding</keyword>
<dbReference type="SMART" id="SM00354">
    <property type="entry name" value="HTH_LACI"/>
    <property type="match status" value="1"/>
</dbReference>
<evidence type="ECO:0000256" key="2">
    <source>
        <dbReference type="ARBA" id="ARBA00023125"/>
    </source>
</evidence>
<dbReference type="Pfam" id="PF13377">
    <property type="entry name" value="Peripla_BP_3"/>
    <property type="match status" value="1"/>
</dbReference>
<reference evidence="5 6" key="1">
    <citation type="submission" date="2021-06" db="EMBL/GenBank/DDBJ databases">
        <authorList>
            <person name="Criscuolo A."/>
        </authorList>
    </citation>
    <scope>NUCLEOTIDE SEQUENCE [LARGE SCALE GENOMIC DNA]</scope>
    <source>
        <strain evidence="6">CIP 111802</strain>
    </source>
</reference>
<evidence type="ECO:0000259" key="4">
    <source>
        <dbReference type="PROSITE" id="PS50932"/>
    </source>
</evidence>
<keyword evidence="1" id="KW-0805">Transcription regulation</keyword>
<sequence>MPTLQDIANIAGVSKATVSLALSDHPRISLETKHKIRHIAKEIGYAAGQPGNAAEAKTSSIGVVYVSDNQDYEHGFFRDTVMGICREASRYNYNVVMIGIHKLYQGNIVEDVADKVVKSGVEGIVVVSSIPNLQGFEKLIAMRFPMVFIGSRKVAGLTDPIHSVASDNYNGGRTAAEYLLELGHSNVAVVHGLHSPPWERERISGFYSALRSAGFQADEDQAIEVSNLLHPEAPCWSQLKQQSPTAVFATNVHVGMLMLHYLRECGFRIPDDASLIVFDDSPSFPMENPPITVVRQDMKSLGVLSAKRLFDLLESSDPLPNQILISAQLIERSSCAPLSNRKSEPE</sequence>
<protein>
    <submittedName>
        <fullName evidence="5">HTH-type transcriptional repressor ExuR</fullName>
    </submittedName>
</protein>
<proteinExistence type="predicted"/>
<evidence type="ECO:0000256" key="1">
    <source>
        <dbReference type="ARBA" id="ARBA00023015"/>
    </source>
</evidence>
<evidence type="ECO:0000313" key="6">
    <source>
        <dbReference type="Proteomes" id="UP000730618"/>
    </source>
</evidence>
<dbReference type="PROSITE" id="PS50932">
    <property type="entry name" value="HTH_LACI_2"/>
    <property type="match status" value="1"/>
</dbReference>
<gene>
    <name evidence="5" type="primary">exuR_1</name>
    <name evidence="5" type="ORF">PAECIP111802_00473</name>
</gene>
<evidence type="ECO:0000313" key="5">
    <source>
        <dbReference type="EMBL" id="CAG7617989.1"/>
    </source>
</evidence>
<dbReference type="InterPro" id="IPR000843">
    <property type="entry name" value="HTH_LacI"/>
</dbReference>
<name>A0ABM8VB06_9BACL</name>
<dbReference type="CDD" id="cd01392">
    <property type="entry name" value="HTH_LacI"/>
    <property type="match status" value="1"/>
</dbReference>
<keyword evidence="6" id="KW-1185">Reference proteome</keyword>
<dbReference type="PANTHER" id="PTHR30146">
    <property type="entry name" value="LACI-RELATED TRANSCRIPTIONAL REPRESSOR"/>
    <property type="match status" value="1"/>
</dbReference>
<comment type="caution">
    <text evidence="5">The sequence shown here is derived from an EMBL/GenBank/DDBJ whole genome shotgun (WGS) entry which is preliminary data.</text>
</comment>
<dbReference type="PANTHER" id="PTHR30146:SF148">
    <property type="entry name" value="HTH-TYPE TRANSCRIPTIONAL REPRESSOR PURR-RELATED"/>
    <property type="match status" value="1"/>
</dbReference>